<dbReference type="Pfam" id="PF09350">
    <property type="entry name" value="DJC28_CD"/>
    <property type="match status" value="1"/>
</dbReference>
<dbReference type="EMBL" id="BOOH01000037">
    <property type="protein sequence ID" value="GIH78085.1"/>
    <property type="molecule type" value="Genomic_DNA"/>
</dbReference>
<dbReference type="Proteomes" id="UP000616724">
    <property type="component" value="Unassembled WGS sequence"/>
</dbReference>
<sequence length="166" mass="18556">MTERKPLGMGFETWIDRQIREAAERGEFDDLPGAGKPIPGEGKPDDEMWWIKQKLQAENLSFPLPGTLALRKEAEDARAAAVAARTEAGAREIIERINAKIRESYGKTLSGPPIVQPLFDAEEVVGDWRARHAAQDPPVPGGNTGSAAPARRRSFLRWLHRRLIRR</sequence>
<gene>
    <name evidence="3" type="ORF">Plo01_45140</name>
</gene>
<comment type="caution">
    <text evidence="3">The sequence shown here is derived from an EMBL/GenBank/DDBJ whole genome shotgun (WGS) entry which is preliminary data.</text>
</comment>
<dbReference type="InterPro" id="IPR018961">
    <property type="entry name" value="DnaJ_homolog_subfam-C_membr-28"/>
</dbReference>
<keyword evidence="4" id="KW-1185">Reference proteome</keyword>
<evidence type="ECO:0000259" key="2">
    <source>
        <dbReference type="Pfam" id="PF09350"/>
    </source>
</evidence>
<proteinExistence type="predicted"/>
<protein>
    <submittedName>
        <fullName evidence="3">DUF1992 domain-containing protein</fullName>
    </submittedName>
</protein>
<evidence type="ECO:0000256" key="1">
    <source>
        <dbReference type="SAM" id="MobiDB-lite"/>
    </source>
</evidence>
<dbReference type="AlphaFoldDB" id="A0A8J3RNW0"/>
<feature type="region of interest" description="Disordered" evidence="1">
    <location>
        <begin position="25"/>
        <end position="45"/>
    </location>
</feature>
<organism evidence="3 4">
    <name type="scientific">Planobispora longispora</name>
    <dbReference type="NCBI Taxonomy" id="28887"/>
    <lineage>
        <taxon>Bacteria</taxon>
        <taxon>Bacillati</taxon>
        <taxon>Actinomycetota</taxon>
        <taxon>Actinomycetes</taxon>
        <taxon>Streptosporangiales</taxon>
        <taxon>Streptosporangiaceae</taxon>
        <taxon>Planobispora</taxon>
    </lineage>
</organism>
<reference evidence="3 4" key="1">
    <citation type="submission" date="2021-01" db="EMBL/GenBank/DDBJ databases">
        <title>Whole genome shotgun sequence of Planobispora longispora NBRC 13918.</title>
        <authorList>
            <person name="Komaki H."/>
            <person name="Tamura T."/>
        </authorList>
    </citation>
    <scope>NUCLEOTIDE SEQUENCE [LARGE SCALE GENOMIC DNA]</scope>
    <source>
        <strain evidence="3 4">NBRC 13918</strain>
    </source>
</reference>
<evidence type="ECO:0000313" key="3">
    <source>
        <dbReference type="EMBL" id="GIH78085.1"/>
    </source>
</evidence>
<dbReference type="RefSeq" id="WP_203892627.1">
    <property type="nucleotide sequence ID" value="NZ_BOOH01000037.1"/>
</dbReference>
<feature type="domain" description="DnaJ homologue subfamily C member 28 conserved" evidence="2">
    <location>
        <begin position="14"/>
        <end position="80"/>
    </location>
</feature>
<name>A0A8J3RNW0_9ACTN</name>
<evidence type="ECO:0000313" key="4">
    <source>
        <dbReference type="Proteomes" id="UP000616724"/>
    </source>
</evidence>
<accession>A0A8J3RNW0</accession>